<evidence type="ECO:0000256" key="2">
    <source>
        <dbReference type="SAM" id="Phobius"/>
    </source>
</evidence>
<feature type="compositionally biased region" description="Low complexity" evidence="1">
    <location>
        <begin position="73"/>
        <end position="102"/>
    </location>
</feature>
<comment type="caution">
    <text evidence="3">The sequence shown here is derived from an EMBL/GenBank/DDBJ whole genome shotgun (WGS) entry which is preliminary data.</text>
</comment>
<evidence type="ECO:0000313" key="4">
    <source>
        <dbReference type="Proteomes" id="UP000023152"/>
    </source>
</evidence>
<protein>
    <submittedName>
        <fullName evidence="3">Uncharacterized protein</fullName>
    </submittedName>
</protein>
<name>X6M1P6_RETFI</name>
<feature type="transmembrane region" description="Helical" evidence="2">
    <location>
        <begin position="159"/>
        <end position="180"/>
    </location>
</feature>
<keyword evidence="2" id="KW-0812">Transmembrane</keyword>
<proteinExistence type="predicted"/>
<keyword evidence="2" id="KW-1133">Transmembrane helix</keyword>
<gene>
    <name evidence="3" type="ORF">RFI_29582</name>
</gene>
<keyword evidence="4" id="KW-1185">Reference proteome</keyword>
<keyword evidence="2" id="KW-0472">Membrane</keyword>
<evidence type="ECO:0000313" key="3">
    <source>
        <dbReference type="EMBL" id="ETO07809.1"/>
    </source>
</evidence>
<accession>X6M1P6</accession>
<feature type="region of interest" description="Disordered" evidence="1">
    <location>
        <begin position="1"/>
        <end position="108"/>
    </location>
</feature>
<feature type="compositionally biased region" description="Polar residues" evidence="1">
    <location>
        <begin position="38"/>
        <end position="51"/>
    </location>
</feature>
<feature type="transmembrane region" description="Helical" evidence="2">
    <location>
        <begin position="234"/>
        <end position="254"/>
    </location>
</feature>
<organism evidence="3 4">
    <name type="scientific">Reticulomyxa filosa</name>
    <dbReference type="NCBI Taxonomy" id="46433"/>
    <lineage>
        <taxon>Eukaryota</taxon>
        <taxon>Sar</taxon>
        <taxon>Rhizaria</taxon>
        <taxon>Retaria</taxon>
        <taxon>Foraminifera</taxon>
        <taxon>Monothalamids</taxon>
        <taxon>Reticulomyxidae</taxon>
        <taxon>Reticulomyxa</taxon>
    </lineage>
</organism>
<evidence type="ECO:0000256" key="1">
    <source>
        <dbReference type="SAM" id="MobiDB-lite"/>
    </source>
</evidence>
<sequence>KKNKKKKRKKSKHKQGSSANESNGQSVRSSRRPLSVDSEMSVSTNREQASNYDELDEEDRGNHDDNSDHSDGDSNSNSNSDHSNNEDNNNNNNNGSHMNGNESESDMNFNTLSEYQDTDMDDRYLSSKKSNNNNKNNEEDETQKQIWEAVSEKLESQLLITYALSLLPLMAISALSWYFQWHLLPLFTNHCDAAWMEVGLWTWTGLSCFQFAGLLAMVYYIRHVWRAFNVKRELISAALLEVCFSAFMIAFVLTTPHHKFDHTLCILYLHLIRTIGLFTISSSNKITIKQYKINK</sequence>
<feature type="region of interest" description="Disordered" evidence="1">
    <location>
        <begin position="123"/>
        <end position="142"/>
    </location>
</feature>
<feature type="transmembrane region" description="Helical" evidence="2">
    <location>
        <begin position="260"/>
        <end position="280"/>
    </location>
</feature>
<feature type="compositionally biased region" description="Basic residues" evidence="1">
    <location>
        <begin position="1"/>
        <end position="15"/>
    </location>
</feature>
<feature type="transmembrane region" description="Helical" evidence="2">
    <location>
        <begin position="200"/>
        <end position="222"/>
    </location>
</feature>
<feature type="non-terminal residue" evidence="3">
    <location>
        <position position="1"/>
    </location>
</feature>
<dbReference type="EMBL" id="ASPP01025711">
    <property type="protein sequence ID" value="ETO07809.1"/>
    <property type="molecule type" value="Genomic_DNA"/>
</dbReference>
<dbReference type="Proteomes" id="UP000023152">
    <property type="component" value="Unassembled WGS sequence"/>
</dbReference>
<dbReference type="AlphaFoldDB" id="X6M1P6"/>
<feature type="compositionally biased region" description="Polar residues" evidence="1">
    <location>
        <begin position="16"/>
        <end position="28"/>
    </location>
</feature>
<reference evidence="3 4" key="1">
    <citation type="journal article" date="2013" name="Curr. Biol.">
        <title>The Genome of the Foraminiferan Reticulomyxa filosa.</title>
        <authorList>
            <person name="Glockner G."/>
            <person name="Hulsmann N."/>
            <person name="Schleicher M."/>
            <person name="Noegel A.A."/>
            <person name="Eichinger L."/>
            <person name="Gallinger C."/>
            <person name="Pawlowski J."/>
            <person name="Sierra R."/>
            <person name="Euteneuer U."/>
            <person name="Pillet L."/>
            <person name="Moustafa A."/>
            <person name="Platzer M."/>
            <person name="Groth M."/>
            <person name="Szafranski K."/>
            <person name="Schliwa M."/>
        </authorList>
    </citation>
    <scope>NUCLEOTIDE SEQUENCE [LARGE SCALE GENOMIC DNA]</scope>
</reference>
<feature type="compositionally biased region" description="Basic and acidic residues" evidence="1">
    <location>
        <begin position="60"/>
        <end position="72"/>
    </location>
</feature>